<comment type="caution">
    <text evidence="2">The sequence shown here is derived from an EMBL/GenBank/DDBJ whole genome shotgun (WGS) entry which is preliminary data.</text>
</comment>
<evidence type="ECO:0000313" key="3">
    <source>
        <dbReference type="Proteomes" id="UP000075230"/>
    </source>
</evidence>
<gene>
    <name evidence="2" type="ORF">RIB2604_03302770</name>
</gene>
<dbReference type="Proteomes" id="UP000075230">
    <property type="component" value="Unassembled WGS sequence"/>
</dbReference>
<dbReference type="AlphaFoldDB" id="A0A146FZ52"/>
<reference evidence="3" key="2">
    <citation type="submission" date="2016-02" db="EMBL/GenBank/DDBJ databases">
        <title>Genome sequencing of Aspergillus luchuensis NBRC 4314.</title>
        <authorList>
            <person name="Yamada O."/>
        </authorList>
    </citation>
    <scope>NUCLEOTIDE SEQUENCE [LARGE SCALE GENOMIC DNA]</scope>
    <source>
        <strain evidence="3">RIB 2604</strain>
    </source>
</reference>
<sequence length="241" mass="26669">MCLTLTTKHPLCGCLTTTTFTPCRLIPWNRCLRREMIIVEGTRRRNNLLCEACSDSSSRYSERRMNRLCTLMACLEGFDSDVEFACLDVDDEQHGQDDGVQEFRLGEHDDYSNSGDGGSGGSSDEGWYGDGDGDGDGDGEGEEGDEEEEYIEESSSSSSSEEELVVLRCDLSRVCDSIASSRVCHGTGMMGREKRRFGRGRVRGPKRRDTADEEAMEMDMAMARARLVDERGSSISTVSSI</sequence>
<accession>A0A146FZ52</accession>
<reference evidence="2 3" key="1">
    <citation type="journal article" date="2016" name="DNA Res.">
        <title>Genome sequence of Aspergillus luchuensis NBRC 4314.</title>
        <authorList>
            <person name="Yamada O."/>
            <person name="Machida M."/>
            <person name="Hosoyama A."/>
            <person name="Goto M."/>
            <person name="Takahashi T."/>
            <person name="Futagami T."/>
            <person name="Yamagata Y."/>
            <person name="Takeuchi M."/>
            <person name="Kobayashi T."/>
            <person name="Koike H."/>
            <person name="Abe K."/>
            <person name="Asai K."/>
            <person name="Arita M."/>
            <person name="Fujita N."/>
            <person name="Fukuda K."/>
            <person name="Higa K."/>
            <person name="Horikawa H."/>
            <person name="Ishikawa T."/>
            <person name="Jinno K."/>
            <person name="Kato Y."/>
            <person name="Kirimura K."/>
            <person name="Mizutani O."/>
            <person name="Nakasone K."/>
            <person name="Sano M."/>
            <person name="Shiraishi Y."/>
            <person name="Tsukahara M."/>
            <person name="Gomi K."/>
        </authorList>
    </citation>
    <scope>NUCLEOTIDE SEQUENCE [LARGE SCALE GENOMIC DNA]</scope>
    <source>
        <strain evidence="2 3">RIB 2604</strain>
    </source>
</reference>
<organism evidence="2 3">
    <name type="scientific">Aspergillus kawachii</name>
    <name type="common">White koji mold</name>
    <name type="synonym">Aspergillus awamori var. kawachi</name>
    <dbReference type="NCBI Taxonomy" id="1069201"/>
    <lineage>
        <taxon>Eukaryota</taxon>
        <taxon>Fungi</taxon>
        <taxon>Dikarya</taxon>
        <taxon>Ascomycota</taxon>
        <taxon>Pezizomycotina</taxon>
        <taxon>Eurotiomycetes</taxon>
        <taxon>Eurotiomycetidae</taxon>
        <taxon>Eurotiales</taxon>
        <taxon>Aspergillaceae</taxon>
        <taxon>Aspergillus</taxon>
        <taxon>Aspergillus subgen. Circumdati</taxon>
    </lineage>
</organism>
<name>A0A146FZ52_ASPKA</name>
<feature type="compositionally biased region" description="Acidic residues" evidence="1">
    <location>
        <begin position="131"/>
        <end position="152"/>
    </location>
</feature>
<feature type="region of interest" description="Disordered" evidence="1">
    <location>
        <begin position="106"/>
        <end position="163"/>
    </location>
</feature>
<proteinExistence type="predicted"/>
<protein>
    <submittedName>
        <fullName evidence="2">Uncharacterized protein</fullName>
    </submittedName>
</protein>
<evidence type="ECO:0000313" key="2">
    <source>
        <dbReference type="EMBL" id="GAT30299.1"/>
    </source>
</evidence>
<dbReference type="EMBL" id="BCWF01000032">
    <property type="protein sequence ID" value="GAT30299.1"/>
    <property type="molecule type" value="Genomic_DNA"/>
</dbReference>
<dbReference type="VEuPathDB" id="FungiDB:ASPFODRAFT_72021"/>
<evidence type="ECO:0000256" key="1">
    <source>
        <dbReference type="SAM" id="MobiDB-lite"/>
    </source>
</evidence>